<gene>
    <name evidence="2" type="ORF">SSP531S_34760</name>
</gene>
<evidence type="ECO:0000256" key="1">
    <source>
        <dbReference type="SAM" id="MobiDB-lite"/>
    </source>
</evidence>
<reference evidence="2 3" key="1">
    <citation type="submission" date="2018-07" db="EMBL/GenBank/DDBJ databases">
        <title>Whole Genome Shotgun Sequence of Streptomyces spongiicola strain 531S.</title>
        <authorList>
            <person name="Dohra H."/>
            <person name="Kodani S."/>
        </authorList>
    </citation>
    <scope>NUCLEOTIDE SEQUENCE [LARGE SCALE GENOMIC DNA]</scope>
    <source>
        <strain evidence="2 3">531S</strain>
    </source>
</reference>
<accession>A0A388T171</accession>
<dbReference type="AlphaFoldDB" id="A0A388T171"/>
<organism evidence="2 3">
    <name type="scientific">Streptomyces spongiicola</name>
    <dbReference type="NCBI Taxonomy" id="1690221"/>
    <lineage>
        <taxon>Bacteria</taxon>
        <taxon>Bacillati</taxon>
        <taxon>Actinomycetota</taxon>
        <taxon>Actinomycetes</taxon>
        <taxon>Kitasatosporales</taxon>
        <taxon>Streptomycetaceae</taxon>
        <taxon>Streptomyces</taxon>
    </lineage>
</organism>
<dbReference type="Proteomes" id="UP000265354">
    <property type="component" value="Unassembled WGS sequence"/>
</dbReference>
<evidence type="ECO:0000313" key="3">
    <source>
        <dbReference type="Proteomes" id="UP000265354"/>
    </source>
</evidence>
<evidence type="ECO:0000313" key="2">
    <source>
        <dbReference type="EMBL" id="GBQ02024.1"/>
    </source>
</evidence>
<sequence length="170" mass="18586">MFSGEFEETREEAVADLTRAVPGEDHELRRRLAWFERRRGPRLPGLLSRIGRRAVAYGAHRPLRRTGPLAAAPARVIPAPSRLTAAPSRFTAARTGAAARGTDGRGGTESRSEQAPSSDVAHAGRPRFPVAFPHVLAWREMACGTRGFPGSARNVRDGHTAMRQTPWTFP</sequence>
<feature type="region of interest" description="Disordered" evidence="1">
    <location>
        <begin position="80"/>
        <end position="125"/>
    </location>
</feature>
<proteinExistence type="predicted"/>
<feature type="compositionally biased region" description="Basic and acidic residues" evidence="1">
    <location>
        <begin position="102"/>
        <end position="112"/>
    </location>
</feature>
<name>A0A388T171_9ACTN</name>
<protein>
    <submittedName>
        <fullName evidence="2">Uncharacterized protein</fullName>
    </submittedName>
</protein>
<comment type="caution">
    <text evidence="2">The sequence shown here is derived from an EMBL/GenBank/DDBJ whole genome shotgun (WGS) entry which is preliminary data.</text>
</comment>
<feature type="compositionally biased region" description="Low complexity" evidence="1">
    <location>
        <begin position="89"/>
        <end position="101"/>
    </location>
</feature>
<dbReference type="EMBL" id="BGZL01000009">
    <property type="protein sequence ID" value="GBQ02024.1"/>
    <property type="molecule type" value="Genomic_DNA"/>
</dbReference>